<dbReference type="InterPro" id="IPR024775">
    <property type="entry name" value="DinB-like"/>
</dbReference>
<dbReference type="RefSeq" id="WP_094198799.1">
    <property type="nucleotide sequence ID" value="NZ_NBIM01000001.1"/>
</dbReference>
<evidence type="ECO:0000259" key="5">
    <source>
        <dbReference type="Pfam" id="PF08242"/>
    </source>
</evidence>
<dbReference type="InterPro" id="IPR027625">
    <property type="entry name" value="OvoA_Cterm"/>
</dbReference>
<dbReference type="NCBIfam" id="TIGR04345">
    <property type="entry name" value="ovoA_Cterm"/>
    <property type="match status" value="1"/>
</dbReference>
<dbReference type="EMBL" id="NBIM01000001">
    <property type="protein sequence ID" value="OXY82020.1"/>
    <property type="molecule type" value="Genomic_DNA"/>
</dbReference>
<dbReference type="InterPro" id="IPR013217">
    <property type="entry name" value="Methyltransf_12"/>
</dbReference>
<feature type="domain" description="Methyltransferase type 12" evidence="5">
    <location>
        <begin position="510"/>
        <end position="631"/>
    </location>
</feature>
<dbReference type="SUPFAM" id="SSF53335">
    <property type="entry name" value="S-adenosyl-L-methionine-dependent methyltransferases"/>
    <property type="match status" value="1"/>
</dbReference>
<keyword evidence="1" id="KW-0560">Oxidoreductase</keyword>
<evidence type="ECO:0000259" key="6">
    <source>
        <dbReference type="Pfam" id="PF12867"/>
    </source>
</evidence>
<evidence type="ECO:0000256" key="1">
    <source>
        <dbReference type="ARBA" id="ARBA00023002"/>
    </source>
</evidence>
<name>A0A233RF43_9GAMM</name>
<dbReference type="Gene3D" id="3.40.50.150">
    <property type="entry name" value="Vaccinia Virus protein VP39"/>
    <property type="match status" value="1"/>
</dbReference>
<reference evidence="7 8" key="1">
    <citation type="submission" date="2017-08" db="EMBL/GenBank/DDBJ databases">
        <title>A Genome Sequence of Oceanimonas doudoroffii ATCC 27123T.</title>
        <authorList>
            <person name="Brennan M.A."/>
            <person name="Maclea K.S."/>
            <person name="Mcclelland W.D."/>
            <person name="Trachtenberg A.M."/>
        </authorList>
    </citation>
    <scope>NUCLEOTIDE SEQUENCE [LARGE SCALE GENOMIC DNA]</scope>
    <source>
        <strain evidence="7 8">ATCC 27123</strain>
    </source>
</reference>
<dbReference type="GO" id="GO:0008168">
    <property type="term" value="F:methyltransferase activity"/>
    <property type="evidence" value="ECO:0007669"/>
    <property type="project" value="UniProtKB-KW"/>
</dbReference>
<evidence type="ECO:0000256" key="3">
    <source>
        <dbReference type="ARBA" id="ARBA00037882"/>
    </source>
</evidence>
<dbReference type="SUPFAM" id="SSF56436">
    <property type="entry name" value="C-type lectin-like"/>
    <property type="match status" value="1"/>
</dbReference>
<keyword evidence="7" id="KW-0808">Transferase</keyword>
<dbReference type="GO" id="GO:0120147">
    <property type="term" value="F:formylglycine-generating oxidase activity"/>
    <property type="evidence" value="ECO:0007669"/>
    <property type="project" value="TreeGrafter"/>
</dbReference>
<dbReference type="InterPro" id="IPR029063">
    <property type="entry name" value="SAM-dependent_MTases_sf"/>
</dbReference>
<dbReference type="InterPro" id="IPR005532">
    <property type="entry name" value="SUMF_dom"/>
</dbReference>
<dbReference type="AlphaFoldDB" id="A0A233RF43"/>
<evidence type="ECO:0000313" key="7">
    <source>
        <dbReference type="EMBL" id="OXY82020.1"/>
    </source>
</evidence>
<dbReference type="GO" id="GO:0032259">
    <property type="term" value="P:methylation"/>
    <property type="evidence" value="ECO:0007669"/>
    <property type="project" value="UniProtKB-KW"/>
</dbReference>
<comment type="caution">
    <text evidence="7">The sequence shown here is derived from an EMBL/GenBank/DDBJ whole genome shotgun (WGS) entry which is preliminary data.</text>
</comment>
<keyword evidence="2" id="KW-0408">Iron</keyword>
<comment type="pathway">
    <text evidence="3">Amino-acid biosynthesis; ergothioneine biosynthesis.</text>
</comment>
<dbReference type="CDD" id="cd02440">
    <property type="entry name" value="AdoMet_MTases"/>
    <property type="match status" value="1"/>
</dbReference>
<keyword evidence="8" id="KW-1185">Reference proteome</keyword>
<feature type="domain" description="DinB-like" evidence="6">
    <location>
        <begin position="32"/>
        <end position="167"/>
    </location>
</feature>
<dbReference type="InterPro" id="IPR027577">
    <property type="entry name" value="OvoA_Nterm"/>
</dbReference>
<evidence type="ECO:0000313" key="8">
    <source>
        <dbReference type="Proteomes" id="UP000242757"/>
    </source>
</evidence>
<sequence>MFMRTLADAVTRTPLLTGTEPGQKREEIRRYFHHTFSLYEALFDCIATEQAYYSRPEPLRHPLIFYFGHTAVFFINKLVLGKYLPARIDERLESMFAIGVDEMSWDDLNDAHYDWPGLAHTRDYRKRVRETVDAFISNMPLTLPIRPDSAAWMVLMGIEHERIHLETSSVIMRMLPLTQLNVHPLWTACGDTGPAPQNALLPVDGDTITLGKPASAATYGWDNEYGSKTVEVQPYRVSQFLVSNGEYLEFVRACGYQKPEYWTEEGRQWLGFTQARMPRFWLERNGAYWQRNLLEEVPLPLDWPVEVNYLEAKAFCHWKATQTGTHIRLPTEAEWTLLRNRIDVDQTDWTRAPGNLNLEHYASSCPVNRFEQDGIFDITGNVWQWTETPIDGFPGFEVHPLYDDFSTPTFDNRHNLFKGGSWISTGNEATRYSRYAFRRHFFQHAGFRYIESDNPEVPVEPVNTYETDELVAQYLEFHYGDGYFGVANYPVACVNALLAHLPDVHRGRALDLGCSVGRASFELARHFDRVDGIDFSARFIQHGVQLQESGQTRFAIPTEGELVEFREAGLEQMGYAGVASRIEFVQGDAHNLKPQFTGYDLIFCGNLIDRLYDPAAFLAQVHARLNAGGCLVLTSPYTWLDTYTPRAKWLGGIKVNGENFTTLDGLKRELGERFELVARQDIPFVIRETRRKFQHTLAEMTVWKLK</sequence>
<dbReference type="Pfam" id="PF12867">
    <property type="entry name" value="DinB_2"/>
    <property type="match status" value="1"/>
</dbReference>
<dbReference type="Gene3D" id="3.90.1580.10">
    <property type="entry name" value="paralog of FGE (formylglycine-generating enzyme)"/>
    <property type="match status" value="1"/>
</dbReference>
<dbReference type="InterPro" id="IPR042095">
    <property type="entry name" value="SUMF_sf"/>
</dbReference>
<dbReference type="InterPro" id="IPR051043">
    <property type="entry name" value="Sulfatase_Mod_Factor_Kinase"/>
</dbReference>
<organism evidence="7 8">
    <name type="scientific">Oceanimonas doudoroffii</name>
    <dbReference type="NCBI Taxonomy" id="84158"/>
    <lineage>
        <taxon>Bacteria</taxon>
        <taxon>Pseudomonadati</taxon>
        <taxon>Pseudomonadota</taxon>
        <taxon>Gammaproteobacteria</taxon>
        <taxon>Aeromonadales</taxon>
        <taxon>Aeromonadaceae</taxon>
        <taxon>Oceanimonas</taxon>
    </lineage>
</organism>
<gene>
    <name evidence="7" type="ORF">B6S08_00330</name>
</gene>
<dbReference type="PANTHER" id="PTHR23150:SF26">
    <property type="entry name" value="GENERIC METHYLTRANSFERASE"/>
    <property type="match status" value="1"/>
</dbReference>
<dbReference type="PANTHER" id="PTHR23150">
    <property type="entry name" value="SULFATASE MODIFYING FACTOR 1, 2"/>
    <property type="match status" value="1"/>
</dbReference>
<proteinExistence type="predicted"/>
<dbReference type="FunFam" id="3.90.1580.10:FF:000006">
    <property type="entry name" value="Generic methyltransferase, putative"/>
    <property type="match status" value="1"/>
</dbReference>
<dbReference type="Pfam" id="PF03781">
    <property type="entry name" value="FGE-sulfatase"/>
    <property type="match status" value="1"/>
</dbReference>
<keyword evidence="7" id="KW-0489">Methyltransferase</keyword>
<dbReference type="NCBIfam" id="TIGR04344">
    <property type="entry name" value="ovoA_Nterm"/>
    <property type="match status" value="1"/>
</dbReference>
<evidence type="ECO:0000256" key="2">
    <source>
        <dbReference type="ARBA" id="ARBA00023004"/>
    </source>
</evidence>
<dbReference type="Proteomes" id="UP000242757">
    <property type="component" value="Unassembled WGS sequence"/>
</dbReference>
<dbReference type="InterPro" id="IPR016187">
    <property type="entry name" value="CTDL_fold"/>
</dbReference>
<protein>
    <submittedName>
        <fullName evidence="7">SAM-dependent methyltransferase</fullName>
    </submittedName>
</protein>
<accession>A0A233RF43</accession>
<feature type="domain" description="Sulfatase-modifying factor enzyme-like" evidence="4">
    <location>
        <begin position="204"/>
        <end position="449"/>
    </location>
</feature>
<dbReference type="OrthoDB" id="9768004at2"/>
<dbReference type="Pfam" id="PF08242">
    <property type="entry name" value="Methyltransf_12"/>
    <property type="match status" value="1"/>
</dbReference>
<evidence type="ECO:0000259" key="4">
    <source>
        <dbReference type="Pfam" id="PF03781"/>
    </source>
</evidence>